<sequence length="284" mass="32059">MNIIQVDHEKCTKCGICVELCPTRTLHMGENGPEEVKPEGCIACGHCVAICPNTAIDNAKTPLSDQVVLENFPVIDSDTAYHFMRSRRSIRCYKSESVPRKQLLKLADIARFAPTASNKQGISYIIIENRKTLEKATAVVIQWMEENQSRWWSFPLHIKAYREKGIDGIFRSAPNLIIATAPKDFKNGRENTILSLAYLELYANTLGIGSAWAGLFEMCAFSNYVPLLDLLKIPETKSITGAVMIGYPKYHFERLVDRNPIDVIWLSDDGRSDKLNKDFDNISR</sequence>
<dbReference type="Gene3D" id="3.40.109.10">
    <property type="entry name" value="NADH Oxidase"/>
    <property type="match status" value="1"/>
</dbReference>
<evidence type="ECO:0000256" key="1">
    <source>
        <dbReference type="ARBA" id="ARBA00007118"/>
    </source>
</evidence>
<comment type="similarity">
    <text evidence="1">Belongs to the nitroreductase family.</text>
</comment>
<dbReference type="PANTHER" id="PTHR43673">
    <property type="entry name" value="NAD(P)H NITROREDUCTASE YDGI-RELATED"/>
    <property type="match status" value="1"/>
</dbReference>
<feature type="domain" description="4Fe-4S ferredoxin-type" evidence="6">
    <location>
        <begin position="2"/>
        <end position="31"/>
    </location>
</feature>
<keyword evidence="8" id="KW-1185">Reference proteome</keyword>
<dbReference type="Proteomes" id="UP000616595">
    <property type="component" value="Unassembled WGS sequence"/>
</dbReference>
<keyword evidence="5" id="KW-0411">Iron-sulfur</keyword>
<reference evidence="7" key="2">
    <citation type="submission" date="2020-10" db="EMBL/GenBank/DDBJ databases">
        <title>Comparative genomics of the Acetobacterium genus.</title>
        <authorList>
            <person name="Marshall C."/>
            <person name="May H."/>
            <person name="Norman S."/>
        </authorList>
    </citation>
    <scope>NUCLEOTIDE SEQUENCE</scope>
    <source>
        <strain evidence="7">DER-2019</strain>
    </source>
</reference>
<dbReference type="Pfam" id="PF13237">
    <property type="entry name" value="Fer4_10"/>
    <property type="match status" value="1"/>
</dbReference>
<dbReference type="InterPro" id="IPR017900">
    <property type="entry name" value="4Fe4S_Fe_S_CS"/>
</dbReference>
<evidence type="ECO:0000256" key="2">
    <source>
        <dbReference type="ARBA" id="ARBA00022723"/>
    </source>
</evidence>
<keyword evidence="4" id="KW-0408">Iron</keyword>
<dbReference type="SUPFAM" id="SSF54862">
    <property type="entry name" value="4Fe-4S ferredoxins"/>
    <property type="match status" value="1"/>
</dbReference>
<evidence type="ECO:0000259" key="6">
    <source>
        <dbReference type="PROSITE" id="PS51379"/>
    </source>
</evidence>
<dbReference type="InterPro" id="IPR017896">
    <property type="entry name" value="4Fe4S_Fe-S-bd"/>
</dbReference>
<dbReference type="GO" id="GO:0016491">
    <property type="term" value="F:oxidoreductase activity"/>
    <property type="evidence" value="ECO:0007669"/>
    <property type="project" value="UniProtKB-KW"/>
</dbReference>
<dbReference type="Pfam" id="PF00881">
    <property type="entry name" value="Nitroreductase"/>
    <property type="match status" value="1"/>
</dbReference>
<dbReference type="EMBL" id="WJBD01000020">
    <property type="protein sequence ID" value="MBC3889576.1"/>
    <property type="molecule type" value="Genomic_DNA"/>
</dbReference>
<name>A0A923HWH2_9FIRM</name>
<dbReference type="AlphaFoldDB" id="A0A923HWH2"/>
<proteinExistence type="inferred from homology"/>
<dbReference type="InterPro" id="IPR029479">
    <property type="entry name" value="Nitroreductase"/>
</dbReference>
<gene>
    <name evidence="7" type="ORF">GH810_14780</name>
</gene>
<dbReference type="CDD" id="cd02143">
    <property type="entry name" value="nitroreductase_FeS-like"/>
    <property type="match status" value="1"/>
</dbReference>
<dbReference type="SUPFAM" id="SSF55469">
    <property type="entry name" value="FMN-dependent nitroreductase-like"/>
    <property type="match status" value="1"/>
</dbReference>
<dbReference type="GO" id="GO:0051536">
    <property type="term" value="F:iron-sulfur cluster binding"/>
    <property type="evidence" value="ECO:0007669"/>
    <property type="project" value="UniProtKB-KW"/>
</dbReference>
<evidence type="ECO:0000256" key="4">
    <source>
        <dbReference type="ARBA" id="ARBA00023004"/>
    </source>
</evidence>
<protein>
    <submittedName>
        <fullName evidence="7">4Fe-4S dicluster domain-containing protein</fullName>
    </submittedName>
</protein>
<evidence type="ECO:0000313" key="7">
    <source>
        <dbReference type="EMBL" id="MBC3889576.1"/>
    </source>
</evidence>
<accession>A0A923HWH2</accession>
<keyword evidence="3" id="KW-0560">Oxidoreductase</keyword>
<feature type="domain" description="4Fe-4S ferredoxin-type" evidence="6">
    <location>
        <begin position="32"/>
        <end position="61"/>
    </location>
</feature>
<dbReference type="InterPro" id="IPR000415">
    <property type="entry name" value="Nitroreductase-like"/>
</dbReference>
<evidence type="ECO:0000313" key="8">
    <source>
        <dbReference type="Proteomes" id="UP000616595"/>
    </source>
</evidence>
<dbReference type="PROSITE" id="PS00198">
    <property type="entry name" value="4FE4S_FER_1"/>
    <property type="match status" value="2"/>
</dbReference>
<evidence type="ECO:0000256" key="5">
    <source>
        <dbReference type="ARBA" id="ARBA00023014"/>
    </source>
</evidence>
<dbReference type="GO" id="GO:0046872">
    <property type="term" value="F:metal ion binding"/>
    <property type="evidence" value="ECO:0007669"/>
    <property type="project" value="UniProtKB-KW"/>
</dbReference>
<reference evidence="7" key="1">
    <citation type="submission" date="2019-10" db="EMBL/GenBank/DDBJ databases">
        <authorList>
            <person name="Ross D.E."/>
            <person name="Gulliver D."/>
        </authorList>
    </citation>
    <scope>NUCLEOTIDE SEQUENCE</scope>
    <source>
        <strain evidence="7">DER-2019</strain>
    </source>
</reference>
<dbReference type="Gene3D" id="3.30.70.20">
    <property type="match status" value="1"/>
</dbReference>
<keyword evidence="2" id="KW-0479">Metal-binding</keyword>
<evidence type="ECO:0000256" key="3">
    <source>
        <dbReference type="ARBA" id="ARBA00023002"/>
    </source>
</evidence>
<dbReference type="RefSeq" id="WP_148568402.1">
    <property type="nucleotide sequence ID" value="NZ_RXYA01000017.1"/>
</dbReference>
<dbReference type="PANTHER" id="PTHR43673:SF10">
    <property type="entry name" value="NADH DEHYDROGENASE_NAD(P)H NITROREDUCTASE XCC3605-RELATED"/>
    <property type="match status" value="1"/>
</dbReference>
<organism evidence="7 8">
    <name type="scientific">Acetobacterium paludosum</name>
    <dbReference type="NCBI Taxonomy" id="52693"/>
    <lineage>
        <taxon>Bacteria</taxon>
        <taxon>Bacillati</taxon>
        <taxon>Bacillota</taxon>
        <taxon>Clostridia</taxon>
        <taxon>Eubacteriales</taxon>
        <taxon>Eubacteriaceae</taxon>
        <taxon>Acetobacterium</taxon>
    </lineage>
</organism>
<dbReference type="OrthoDB" id="9804603at2"/>
<dbReference type="PROSITE" id="PS51379">
    <property type="entry name" value="4FE4S_FER_2"/>
    <property type="match status" value="2"/>
</dbReference>
<comment type="caution">
    <text evidence="7">The sequence shown here is derived from an EMBL/GenBank/DDBJ whole genome shotgun (WGS) entry which is preliminary data.</text>
</comment>